<evidence type="ECO:0000256" key="3">
    <source>
        <dbReference type="ARBA" id="ARBA00011245"/>
    </source>
</evidence>
<dbReference type="GO" id="GO:0044874">
    <property type="term" value="P:lipoprotein localization to outer membrane"/>
    <property type="evidence" value="ECO:0007669"/>
    <property type="project" value="UniProtKB-UniRule"/>
</dbReference>
<evidence type="ECO:0000256" key="8">
    <source>
        <dbReference type="ARBA" id="ARBA00022927"/>
    </source>
</evidence>
<evidence type="ECO:0000256" key="1">
    <source>
        <dbReference type="ARBA" id="ARBA00004418"/>
    </source>
</evidence>
<protein>
    <recommendedName>
        <fullName evidence="4 10">Outer-membrane lipoprotein carrier protein</fullName>
    </recommendedName>
</protein>
<evidence type="ECO:0000256" key="2">
    <source>
        <dbReference type="ARBA" id="ARBA00007615"/>
    </source>
</evidence>
<dbReference type="NCBIfam" id="TIGR00547">
    <property type="entry name" value="lolA"/>
    <property type="match status" value="1"/>
</dbReference>
<proteinExistence type="inferred from homology"/>
<comment type="subcellular location">
    <subcellularLocation>
        <location evidence="1 10">Periplasm</location>
    </subcellularLocation>
</comment>
<evidence type="ECO:0000256" key="5">
    <source>
        <dbReference type="ARBA" id="ARBA00022448"/>
    </source>
</evidence>
<keyword evidence="11" id="KW-0449">Lipoprotein</keyword>
<dbReference type="Gene3D" id="2.50.20.10">
    <property type="entry name" value="Lipoprotein localisation LolA/LolB/LppX"/>
    <property type="match status" value="1"/>
</dbReference>
<gene>
    <name evidence="10" type="primary">lolA</name>
    <name evidence="11" type="ORF">SAMN05421848_1239</name>
</gene>
<evidence type="ECO:0000313" key="12">
    <source>
        <dbReference type="Proteomes" id="UP000199046"/>
    </source>
</evidence>
<comment type="similarity">
    <text evidence="2 10">Belongs to the LolA family.</text>
</comment>
<keyword evidence="5 10" id="KW-0813">Transport</keyword>
<evidence type="ECO:0000256" key="10">
    <source>
        <dbReference type="HAMAP-Rule" id="MF_00240"/>
    </source>
</evidence>
<dbReference type="PANTHER" id="PTHR35869:SF1">
    <property type="entry name" value="OUTER-MEMBRANE LIPOPROTEIN CARRIER PROTEIN"/>
    <property type="match status" value="1"/>
</dbReference>
<keyword evidence="6 10" id="KW-0732">Signal</keyword>
<keyword evidence="12" id="KW-1185">Reference proteome</keyword>
<dbReference type="PANTHER" id="PTHR35869">
    <property type="entry name" value="OUTER-MEMBRANE LIPOPROTEIN CARRIER PROTEIN"/>
    <property type="match status" value="1"/>
</dbReference>
<dbReference type="AlphaFoldDB" id="A0A1I1IHJ0"/>
<dbReference type="CDD" id="cd16325">
    <property type="entry name" value="LolA"/>
    <property type="match status" value="1"/>
</dbReference>
<keyword evidence="7 10" id="KW-0574">Periplasm</keyword>
<comment type="subunit">
    <text evidence="3 10">Monomer.</text>
</comment>
<dbReference type="Pfam" id="PF03548">
    <property type="entry name" value="LolA"/>
    <property type="match status" value="1"/>
</dbReference>
<evidence type="ECO:0000313" key="11">
    <source>
        <dbReference type="EMBL" id="SFC35665.1"/>
    </source>
</evidence>
<dbReference type="InterPro" id="IPR004564">
    <property type="entry name" value="OM_lipoprot_carrier_LolA-like"/>
</dbReference>
<accession>A0A1I1IHJ0</accession>
<dbReference type="InterPro" id="IPR018323">
    <property type="entry name" value="OM_lipoprot_carrier_LolA_Pbac"/>
</dbReference>
<organism evidence="11 12">
    <name type="scientific">Kushneria avicenniae</name>
    <dbReference type="NCBI Taxonomy" id="402385"/>
    <lineage>
        <taxon>Bacteria</taxon>
        <taxon>Pseudomonadati</taxon>
        <taxon>Pseudomonadota</taxon>
        <taxon>Gammaproteobacteria</taxon>
        <taxon>Oceanospirillales</taxon>
        <taxon>Halomonadaceae</taxon>
        <taxon>Kushneria</taxon>
    </lineage>
</organism>
<dbReference type="HAMAP" id="MF_00240">
    <property type="entry name" value="LolA"/>
    <property type="match status" value="1"/>
</dbReference>
<evidence type="ECO:0000256" key="9">
    <source>
        <dbReference type="ARBA" id="ARBA00023186"/>
    </source>
</evidence>
<dbReference type="InterPro" id="IPR029046">
    <property type="entry name" value="LolA/LolB/LppX"/>
</dbReference>
<name>A0A1I1IHJ0_9GAMM</name>
<dbReference type="Proteomes" id="UP000199046">
    <property type="component" value="Unassembled WGS sequence"/>
</dbReference>
<reference evidence="12" key="1">
    <citation type="submission" date="2016-10" db="EMBL/GenBank/DDBJ databases">
        <authorList>
            <person name="Varghese N."/>
            <person name="Submissions S."/>
        </authorList>
    </citation>
    <scope>NUCLEOTIDE SEQUENCE [LARGE SCALE GENOMIC DNA]</scope>
    <source>
        <strain evidence="12">DSM 23439</strain>
    </source>
</reference>
<keyword evidence="8 10" id="KW-0653">Protein transport</keyword>
<evidence type="ECO:0000256" key="6">
    <source>
        <dbReference type="ARBA" id="ARBA00022729"/>
    </source>
</evidence>
<dbReference type="GO" id="GO:0042953">
    <property type="term" value="P:lipoprotein transport"/>
    <property type="evidence" value="ECO:0007669"/>
    <property type="project" value="InterPro"/>
</dbReference>
<comment type="function">
    <text evidence="10">Participates in the translocation of lipoproteins from the inner membrane to the outer membrane. Only forms a complex with a lipoprotein if the residue after the N-terminal Cys is not an aspartate (The Asp acts as a targeting signal to indicate that the lipoprotein should stay in the inner membrane).</text>
</comment>
<evidence type="ECO:0000256" key="4">
    <source>
        <dbReference type="ARBA" id="ARBA00014035"/>
    </source>
</evidence>
<sequence length="220" mass="24305" precursor="true">MTLMTHGRKGLARKLGLTGAALMAACMTLPAQAASSDAERLTSLLKPLKTYSADFNQQIASGGGSLQNASGHMWLSRPGRFNWEVSDPYRQTVVSDGQKVYLYDPDLEQVSIRPLDQRVTHTPALLLSGQASELTENYNVSRRQQGTTEFFALSPRSNDTLFESLELVFNNERLSGIDLTDGTGQRTEISFRNIEVNPDISQSQFQFKIPEGADVMREGT</sequence>
<keyword evidence="9 10" id="KW-0143">Chaperone</keyword>
<dbReference type="SUPFAM" id="SSF89392">
    <property type="entry name" value="Prokaryotic lipoproteins and lipoprotein localization factors"/>
    <property type="match status" value="1"/>
</dbReference>
<dbReference type="EMBL" id="FOLY01000002">
    <property type="protein sequence ID" value="SFC35665.1"/>
    <property type="molecule type" value="Genomic_DNA"/>
</dbReference>
<feature type="chain" id="PRO_5011800099" description="Outer-membrane lipoprotein carrier protein" evidence="10">
    <location>
        <begin position="34"/>
        <end position="220"/>
    </location>
</feature>
<dbReference type="GO" id="GO:0030288">
    <property type="term" value="C:outer membrane-bounded periplasmic space"/>
    <property type="evidence" value="ECO:0007669"/>
    <property type="project" value="TreeGrafter"/>
</dbReference>
<evidence type="ECO:0000256" key="7">
    <source>
        <dbReference type="ARBA" id="ARBA00022764"/>
    </source>
</evidence>
<dbReference type="STRING" id="402385.SAMN05421848_1239"/>
<feature type="signal peptide" evidence="10">
    <location>
        <begin position="1"/>
        <end position="33"/>
    </location>
</feature>